<dbReference type="AlphaFoldDB" id="A0A098DAC7"/>
<evidence type="ECO:0000313" key="2">
    <source>
        <dbReference type="EnsemblFungi" id="CEF75440"/>
    </source>
</evidence>
<gene>
    <name evidence="1" type="ORF">FGRAMPH1_01T07273</name>
</gene>
<reference evidence="2" key="4">
    <citation type="submission" date="2017-01" db="UniProtKB">
        <authorList>
            <consortium name="EnsemblFungi"/>
        </authorList>
    </citation>
    <scope>IDENTIFICATION</scope>
    <source>
        <strain evidence="2">PH-1 / ATCC MYA-4620 / FGSC 9075 / NRRL 31084</strain>
    </source>
</reference>
<accession>A0A098DAC7</accession>
<name>A0A098DAC7_GIBZE</name>
<accession>A0A0E0RW15</accession>
<reference evidence="2 3" key="1">
    <citation type="journal article" date="2007" name="Science">
        <title>The Fusarium graminearum genome reveals a link between localized polymorphism and pathogen specialization.</title>
        <authorList>
            <person name="Cuomo C.A."/>
            <person name="Gueldener U."/>
            <person name="Xu J.-R."/>
            <person name="Trail F."/>
            <person name="Turgeon B.G."/>
            <person name="Di Pietro A."/>
            <person name="Walton J.D."/>
            <person name="Ma L.-J."/>
            <person name="Baker S.E."/>
            <person name="Rep M."/>
            <person name="Adam G."/>
            <person name="Antoniw J."/>
            <person name="Baldwin T."/>
            <person name="Calvo S.E."/>
            <person name="Chang Y.-L."/>
            <person name="DeCaprio D."/>
            <person name="Gale L.R."/>
            <person name="Gnerre S."/>
            <person name="Goswami R.S."/>
            <person name="Hammond-Kosack K."/>
            <person name="Harris L.J."/>
            <person name="Hilburn K."/>
            <person name="Kennell J.C."/>
            <person name="Kroken S."/>
            <person name="Magnuson J.K."/>
            <person name="Mannhaupt G."/>
            <person name="Mauceli E.W."/>
            <person name="Mewes H.-W."/>
            <person name="Mitterbauer R."/>
            <person name="Muehlbauer G."/>
            <person name="Muensterkoetter M."/>
            <person name="Nelson D."/>
            <person name="O'Donnell K."/>
            <person name="Ouellet T."/>
            <person name="Qi W."/>
            <person name="Quesneville H."/>
            <person name="Roncero M.I.G."/>
            <person name="Seong K.-Y."/>
            <person name="Tetko I.V."/>
            <person name="Urban M."/>
            <person name="Waalwijk C."/>
            <person name="Ward T.J."/>
            <person name="Yao J."/>
            <person name="Birren B.W."/>
            <person name="Kistler H.C."/>
        </authorList>
    </citation>
    <scope>NUCLEOTIDE SEQUENCE [LARGE SCALE GENOMIC DNA]</scope>
    <source>
        <strain evidence="3">ATCC MYA-4620 / CBS 123657 / FGSC 9075 / NRRL 31084 / PH-1</strain>
        <strain evidence="2">PH-1 / ATCC MYA-4620 / FGSC 9075 / NRRL 31084</strain>
    </source>
</reference>
<keyword evidence="3" id="KW-1185">Reference proteome</keyword>
<reference evidence="1 3" key="3">
    <citation type="journal article" date="2015" name="BMC Genomics">
        <title>The completed genome sequence of the pathogenic ascomycete fungus Fusarium graminearum.</title>
        <authorList>
            <person name="King R."/>
            <person name="Urban M."/>
            <person name="Hammond-Kosack M.C."/>
            <person name="Hassani-Pak K."/>
            <person name="Hammond-Kosack K.E."/>
        </authorList>
    </citation>
    <scope>NUCLEOTIDE SEQUENCE [LARGE SCALE GENOMIC DNA]</scope>
    <source>
        <strain evidence="3">ATCC MYA-4620 / CBS 123657 / FGSC 9075 / NRRL 31084 / PH-1</strain>
        <strain evidence="1">PH-1</strain>
    </source>
</reference>
<proteinExistence type="predicted"/>
<sequence length="45" mass="5206">MCSLVQSRTVLASPHTSIILRFDTDNNIYRVKLKQPSNLVIYTLR</sequence>
<dbReference type="InParanoid" id="A0A098DAC7"/>
<evidence type="ECO:0000313" key="1">
    <source>
        <dbReference type="EMBL" id="CEF75440.1"/>
    </source>
</evidence>
<protein>
    <submittedName>
        <fullName evidence="1">Chromosome 1, complete genome</fullName>
    </submittedName>
</protein>
<evidence type="ECO:0000313" key="3">
    <source>
        <dbReference type="Proteomes" id="UP000070720"/>
    </source>
</evidence>
<dbReference type="VEuPathDB" id="FungiDB:FGRAMPH1_01G07273"/>
<reference evidence="2 3" key="2">
    <citation type="journal article" date="2010" name="Nature">
        <title>Comparative genomics reveals mobile pathogenicity chromosomes in Fusarium.</title>
        <authorList>
            <person name="Ma L.J."/>
            <person name="van der Does H.C."/>
            <person name="Borkovich K.A."/>
            <person name="Coleman J.J."/>
            <person name="Daboussi M.J."/>
            <person name="Di Pietro A."/>
            <person name="Dufresne M."/>
            <person name="Freitag M."/>
            <person name="Grabherr M."/>
            <person name="Henrissat B."/>
            <person name="Houterman P.M."/>
            <person name="Kang S."/>
            <person name="Shim W.B."/>
            <person name="Woloshuk C."/>
            <person name="Xie X."/>
            <person name="Xu J.R."/>
            <person name="Antoniw J."/>
            <person name="Baker S.E."/>
            <person name="Bluhm B.H."/>
            <person name="Breakspear A."/>
            <person name="Brown D.W."/>
            <person name="Butchko R.A."/>
            <person name="Chapman S."/>
            <person name="Coulson R."/>
            <person name="Coutinho P.M."/>
            <person name="Danchin E.G."/>
            <person name="Diener A."/>
            <person name="Gale L.R."/>
            <person name="Gardiner D.M."/>
            <person name="Goff S."/>
            <person name="Hammond-Kosack K.E."/>
            <person name="Hilburn K."/>
            <person name="Hua-Van A."/>
            <person name="Jonkers W."/>
            <person name="Kazan K."/>
            <person name="Kodira C.D."/>
            <person name="Koehrsen M."/>
            <person name="Kumar L."/>
            <person name="Lee Y.H."/>
            <person name="Li L."/>
            <person name="Manners J.M."/>
            <person name="Miranda-Saavedra D."/>
            <person name="Mukherjee M."/>
            <person name="Park G."/>
            <person name="Park J."/>
            <person name="Park S.Y."/>
            <person name="Proctor R.H."/>
            <person name="Regev A."/>
            <person name="Ruiz-Roldan M.C."/>
            <person name="Sain D."/>
            <person name="Sakthikumar S."/>
            <person name="Sykes S."/>
            <person name="Schwartz D.C."/>
            <person name="Turgeon B.G."/>
            <person name="Wapinski I."/>
            <person name="Yoder O."/>
            <person name="Young S."/>
            <person name="Zeng Q."/>
            <person name="Zhou S."/>
            <person name="Galagan J."/>
            <person name="Cuomo C.A."/>
            <person name="Kistler H.C."/>
            <person name="Rep M."/>
        </authorList>
    </citation>
    <scope>GENOME REANNOTATION</scope>
    <source>
        <strain evidence="3">ATCC MYA-4620 / CBS 123657 / FGSC 9075 / NRRL 31084 / PH-1</strain>
        <strain evidence="2">PH-1 / ATCC MYA-4620 / FGSC 9075 / NRRL 31084</strain>
    </source>
</reference>
<organism evidence="1 3">
    <name type="scientific">Gibberella zeae (strain ATCC MYA-4620 / CBS 123657 / FGSC 9075 / NRRL 31084 / PH-1)</name>
    <name type="common">Wheat head blight fungus</name>
    <name type="synonym">Fusarium graminearum</name>
    <dbReference type="NCBI Taxonomy" id="229533"/>
    <lineage>
        <taxon>Eukaryota</taxon>
        <taxon>Fungi</taxon>
        <taxon>Dikarya</taxon>
        <taxon>Ascomycota</taxon>
        <taxon>Pezizomycotina</taxon>
        <taxon>Sordariomycetes</taxon>
        <taxon>Hypocreomycetidae</taxon>
        <taxon>Hypocreales</taxon>
        <taxon>Nectriaceae</taxon>
        <taxon>Fusarium</taxon>
    </lineage>
</organism>
<dbReference type="EMBL" id="HG970332">
    <property type="protein sequence ID" value="CEF75440.1"/>
    <property type="molecule type" value="Genomic_DNA"/>
</dbReference>
<dbReference type="Proteomes" id="UP000070720">
    <property type="component" value="Chromosome 1"/>
</dbReference>
<dbReference type="EnsemblFungi" id="CEF75440">
    <property type="protein sequence ID" value="CEF75440"/>
    <property type="gene ID" value="FGRRES_20090"/>
</dbReference>